<dbReference type="InterPro" id="IPR036390">
    <property type="entry name" value="WH_DNA-bd_sf"/>
</dbReference>
<dbReference type="SUPFAM" id="SSF46785">
    <property type="entry name" value="Winged helix' DNA-binding domain"/>
    <property type="match status" value="1"/>
</dbReference>
<keyword evidence="6" id="KW-1185">Reference proteome</keyword>
<dbReference type="InterPro" id="IPR019888">
    <property type="entry name" value="Tscrpt_reg_AsnC-like"/>
</dbReference>
<accession>A0A7C9TLE1</accession>
<dbReference type="InterPro" id="IPR036388">
    <property type="entry name" value="WH-like_DNA-bd_sf"/>
</dbReference>
<evidence type="ECO:0000256" key="1">
    <source>
        <dbReference type="ARBA" id="ARBA00023015"/>
    </source>
</evidence>
<dbReference type="RefSeq" id="WP_163459170.1">
    <property type="nucleotide sequence ID" value="NZ_JAAGOH010000028.1"/>
</dbReference>
<dbReference type="Proteomes" id="UP000484255">
    <property type="component" value="Unassembled WGS sequence"/>
</dbReference>
<dbReference type="PROSITE" id="PS50956">
    <property type="entry name" value="HTH_ASNC_2"/>
    <property type="match status" value="1"/>
</dbReference>
<protein>
    <submittedName>
        <fullName evidence="5">Lrp/AsnC family transcriptional regulator</fullName>
    </submittedName>
</protein>
<dbReference type="SUPFAM" id="SSF54909">
    <property type="entry name" value="Dimeric alpha+beta barrel"/>
    <property type="match status" value="1"/>
</dbReference>
<dbReference type="InterPro" id="IPR011991">
    <property type="entry name" value="ArsR-like_HTH"/>
</dbReference>
<dbReference type="Gene3D" id="1.10.10.10">
    <property type="entry name" value="Winged helix-like DNA-binding domain superfamily/Winged helix DNA-binding domain"/>
    <property type="match status" value="1"/>
</dbReference>
<dbReference type="GO" id="GO:0043200">
    <property type="term" value="P:response to amino acid"/>
    <property type="evidence" value="ECO:0007669"/>
    <property type="project" value="TreeGrafter"/>
</dbReference>
<keyword evidence="1" id="KW-0805">Transcription regulation</keyword>
<sequence>MKSAPDLDRIDREILRALQTNGRITMAELAEKVSLSPSPCWRRVQLLEQAGFIRGYHAALDRRLLGLDVHGFVSLKMKDHTLETAAAFERAVAGLSGALSCQNLSGGYDYQIELVATDHDAFARLVRQVRALPGVAEVYTSFTLHEVPLARALPVVD</sequence>
<comment type="caution">
    <text evidence="5">The sequence shown here is derived from an EMBL/GenBank/DDBJ whole genome shotgun (WGS) entry which is preliminary data.</text>
</comment>
<dbReference type="SMART" id="SM00344">
    <property type="entry name" value="HTH_ASNC"/>
    <property type="match status" value="1"/>
</dbReference>
<dbReference type="CDD" id="cd00090">
    <property type="entry name" value="HTH_ARSR"/>
    <property type="match status" value="1"/>
</dbReference>
<evidence type="ECO:0000259" key="4">
    <source>
        <dbReference type="PROSITE" id="PS50956"/>
    </source>
</evidence>
<evidence type="ECO:0000256" key="3">
    <source>
        <dbReference type="ARBA" id="ARBA00023163"/>
    </source>
</evidence>
<dbReference type="EMBL" id="JAAGOH010000028">
    <property type="protein sequence ID" value="NDY93118.1"/>
    <property type="molecule type" value="Genomic_DNA"/>
</dbReference>
<evidence type="ECO:0000313" key="6">
    <source>
        <dbReference type="Proteomes" id="UP000484255"/>
    </source>
</evidence>
<keyword evidence="2" id="KW-0238">DNA-binding</keyword>
<dbReference type="Gene3D" id="3.30.70.920">
    <property type="match status" value="1"/>
</dbReference>
<dbReference type="GO" id="GO:0006355">
    <property type="term" value="P:regulation of DNA-templated transcription"/>
    <property type="evidence" value="ECO:0007669"/>
    <property type="project" value="UniProtKB-ARBA"/>
</dbReference>
<dbReference type="InterPro" id="IPR019887">
    <property type="entry name" value="Tscrpt_reg_AsnC/Lrp_C"/>
</dbReference>
<evidence type="ECO:0000313" key="5">
    <source>
        <dbReference type="EMBL" id="NDY93118.1"/>
    </source>
</evidence>
<keyword evidence="3" id="KW-0804">Transcription</keyword>
<gene>
    <name evidence="5" type="ORF">G3A44_18150</name>
</gene>
<evidence type="ECO:0000256" key="2">
    <source>
        <dbReference type="ARBA" id="ARBA00023125"/>
    </source>
</evidence>
<organism evidence="5 6">
    <name type="scientific">Ideonella livida</name>
    <dbReference type="NCBI Taxonomy" id="2707176"/>
    <lineage>
        <taxon>Bacteria</taxon>
        <taxon>Pseudomonadati</taxon>
        <taxon>Pseudomonadota</taxon>
        <taxon>Betaproteobacteria</taxon>
        <taxon>Burkholderiales</taxon>
        <taxon>Sphaerotilaceae</taxon>
        <taxon>Ideonella</taxon>
    </lineage>
</organism>
<dbReference type="InterPro" id="IPR011008">
    <property type="entry name" value="Dimeric_a/b-barrel"/>
</dbReference>
<name>A0A7C9TLE1_9BURK</name>
<dbReference type="Pfam" id="PF13412">
    <property type="entry name" value="HTH_24"/>
    <property type="match status" value="1"/>
</dbReference>
<dbReference type="AlphaFoldDB" id="A0A7C9TLE1"/>
<dbReference type="InterPro" id="IPR000485">
    <property type="entry name" value="AsnC-type_HTH_dom"/>
</dbReference>
<dbReference type="PANTHER" id="PTHR30154">
    <property type="entry name" value="LEUCINE-RESPONSIVE REGULATORY PROTEIN"/>
    <property type="match status" value="1"/>
</dbReference>
<dbReference type="Pfam" id="PF01037">
    <property type="entry name" value="AsnC_trans_reg"/>
    <property type="match status" value="1"/>
</dbReference>
<dbReference type="GO" id="GO:0043565">
    <property type="term" value="F:sequence-specific DNA binding"/>
    <property type="evidence" value="ECO:0007669"/>
    <property type="project" value="InterPro"/>
</dbReference>
<reference evidence="5 6" key="1">
    <citation type="submission" date="2020-02" db="EMBL/GenBank/DDBJ databases">
        <title>Ideonella bacterium strain TBM-1.</title>
        <authorList>
            <person name="Chen W.-M."/>
        </authorList>
    </citation>
    <scope>NUCLEOTIDE SEQUENCE [LARGE SCALE GENOMIC DNA]</scope>
    <source>
        <strain evidence="5 6">TBM-1</strain>
    </source>
</reference>
<feature type="domain" description="HTH asnC-type" evidence="4">
    <location>
        <begin position="7"/>
        <end position="68"/>
    </location>
</feature>
<dbReference type="PRINTS" id="PR00033">
    <property type="entry name" value="HTHASNC"/>
</dbReference>
<proteinExistence type="predicted"/>
<dbReference type="PANTHER" id="PTHR30154:SF34">
    <property type="entry name" value="TRANSCRIPTIONAL REGULATOR AZLB"/>
    <property type="match status" value="1"/>
</dbReference>
<dbReference type="GO" id="GO:0005829">
    <property type="term" value="C:cytosol"/>
    <property type="evidence" value="ECO:0007669"/>
    <property type="project" value="TreeGrafter"/>
</dbReference>